<protein>
    <submittedName>
        <fullName evidence="1">Uncharacterized protein</fullName>
    </submittedName>
</protein>
<dbReference type="RefSeq" id="WP_192940474.1">
    <property type="nucleotide sequence ID" value="NZ_CP018791.1"/>
</dbReference>
<accession>A0A1X9T1H4</accession>
<proteinExistence type="predicted"/>
<reference evidence="1 2" key="1">
    <citation type="journal article" date="2017" name="Genome Biol. Evol.">
        <title>Comparative Genomic Analysis Identifies a Campylobacter Clade Deficient in Selenium Metabolism.</title>
        <authorList>
            <person name="Miller W.G."/>
            <person name="Yee E."/>
            <person name="Lopes B.S."/>
            <person name="Chapman M.H."/>
            <person name="Huynh S."/>
            <person name="Bono J.L."/>
            <person name="Parker C.T."/>
            <person name="Strachan N.J.C."/>
            <person name="Forbes K.J."/>
        </authorList>
    </citation>
    <scope>NUCLEOTIDE SEQUENCE [LARGE SCALE GENOMIC DNA]</scope>
    <source>
        <strain evidence="1 2">RM8964</strain>
    </source>
</reference>
<evidence type="ECO:0000313" key="1">
    <source>
        <dbReference type="EMBL" id="ARR02325.1"/>
    </source>
</evidence>
<dbReference type="EMBL" id="CP018791">
    <property type="protein sequence ID" value="ARR02325.1"/>
    <property type="molecule type" value="Genomic_DNA"/>
</dbReference>
<gene>
    <name evidence="1" type="ORF">CVIC8964_0915</name>
</gene>
<organism evidence="1 2">
    <name type="scientific">Campylobacter vicugnae</name>
    <dbReference type="NCBI Taxonomy" id="1660076"/>
    <lineage>
        <taxon>Bacteria</taxon>
        <taxon>Pseudomonadati</taxon>
        <taxon>Campylobacterota</taxon>
        <taxon>Epsilonproteobacteria</taxon>
        <taxon>Campylobacterales</taxon>
        <taxon>Campylobacteraceae</taxon>
        <taxon>Campylobacter</taxon>
    </lineage>
</organism>
<dbReference type="Proteomes" id="UP000194265">
    <property type="component" value="Chromosome"/>
</dbReference>
<dbReference type="AlphaFoldDB" id="A0A1X9T1H4"/>
<sequence length="57" mass="6730">MNVYNIILKFQNSLMLLASHIEELDSAVSLNDEEEILTWAYELIATYRRIKNELELD</sequence>
<evidence type="ECO:0000313" key="2">
    <source>
        <dbReference type="Proteomes" id="UP000194265"/>
    </source>
</evidence>
<dbReference type="STRING" id="1660074.CVIC8964_0915"/>
<name>A0A1X9T1H4_9BACT</name>